<dbReference type="OrthoDB" id="45055at2759"/>
<keyword evidence="7" id="KW-1185">Reference proteome</keyword>
<comment type="caution">
    <text evidence="6">The sequence shown here is derived from an EMBL/GenBank/DDBJ whole genome shotgun (WGS) entry which is preliminary data.</text>
</comment>
<dbReference type="GO" id="GO:0016702">
    <property type="term" value="F:oxidoreductase activity, acting on single donors with incorporation of molecular oxygen, incorporation of two atoms of oxygen"/>
    <property type="evidence" value="ECO:0007669"/>
    <property type="project" value="InterPro"/>
</dbReference>
<keyword evidence="4" id="KW-0732">Signal</keyword>
<feature type="domain" description="Intradiol ring-cleavage dioxygenases" evidence="5">
    <location>
        <begin position="46"/>
        <end position="209"/>
    </location>
</feature>
<keyword evidence="2" id="KW-0223">Dioxygenase</keyword>
<evidence type="ECO:0000256" key="1">
    <source>
        <dbReference type="ARBA" id="ARBA00007825"/>
    </source>
</evidence>
<reference evidence="6" key="1">
    <citation type="submission" date="2021-03" db="EMBL/GenBank/DDBJ databases">
        <authorList>
            <person name="Bekaert M."/>
        </authorList>
    </citation>
    <scope>NUCLEOTIDE SEQUENCE</scope>
</reference>
<feature type="chain" id="PRO_5035868041" description="Intradiol ring-cleavage dioxygenases domain-containing protein" evidence="4">
    <location>
        <begin position="34"/>
        <end position="229"/>
    </location>
</feature>
<protein>
    <recommendedName>
        <fullName evidence="5">Intradiol ring-cleavage dioxygenases domain-containing protein</fullName>
    </recommendedName>
</protein>
<dbReference type="Gene3D" id="2.60.130.10">
    <property type="entry name" value="Aromatic compound dioxygenase"/>
    <property type="match status" value="1"/>
</dbReference>
<dbReference type="PANTHER" id="PTHR33711:SF10">
    <property type="entry name" value="INTRADIOL RING-CLEAVAGE DIOXYGENASES DOMAIN-CONTAINING PROTEIN"/>
    <property type="match status" value="1"/>
</dbReference>
<evidence type="ECO:0000256" key="2">
    <source>
        <dbReference type="ARBA" id="ARBA00022964"/>
    </source>
</evidence>
<feature type="signal peptide" evidence="4">
    <location>
        <begin position="1"/>
        <end position="33"/>
    </location>
</feature>
<accession>A0A8S3Q5N3</accession>
<dbReference type="GO" id="GO:0008199">
    <property type="term" value="F:ferric iron binding"/>
    <property type="evidence" value="ECO:0007669"/>
    <property type="project" value="InterPro"/>
</dbReference>
<dbReference type="EMBL" id="CAJPWZ010000355">
    <property type="protein sequence ID" value="CAG2191144.1"/>
    <property type="molecule type" value="Genomic_DNA"/>
</dbReference>
<organism evidence="6 7">
    <name type="scientific">Mytilus edulis</name>
    <name type="common">Blue mussel</name>
    <dbReference type="NCBI Taxonomy" id="6550"/>
    <lineage>
        <taxon>Eukaryota</taxon>
        <taxon>Metazoa</taxon>
        <taxon>Spiralia</taxon>
        <taxon>Lophotrochozoa</taxon>
        <taxon>Mollusca</taxon>
        <taxon>Bivalvia</taxon>
        <taxon>Autobranchia</taxon>
        <taxon>Pteriomorphia</taxon>
        <taxon>Mytilida</taxon>
        <taxon>Mytiloidea</taxon>
        <taxon>Mytilidae</taxon>
        <taxon>Mytilinae</taxon>
        <taxon>Mytilus</taxon>
    </lineage>
</organism>
<dbReference type="InterPro" id="IPR000627">
    <property type="entry name" value="Intradiol_dOase_C"/>
</dbReference>
<proteinExistence type="inferred from homology"/>
<dbReference type="Proteomes" id="UP000683360">
    <property type="component" value="Unassembled WGS sequence"/>
</dbReference>
<dbReference type="SUPFAM" id="SSF49482">
    <property type="entry name" value="Aromatic compound dioxygenase"/>
    <property type="match status" value="1"/>
</dbReference>
<keyword evidence="3" id="KW-0560">Oxidoreductase</keyword>
<evidence type="ECO:0000256" key="3">
    <source>
        <dbReference type="ARBA" id="ARBA00023002"/>
    </source>
</evidence>
<comment type="similarity">
    <text evidence="1">Belongs to the intradiol ring-cleavage dioxygenase family.</text>
</comment>
<dbReference type="PANTHER" id="PTHR33711">
    <property type="entry name" value="DIOXYGENASE, PUTATIVE (AFU_ORTHOLOGUE AFUA_2G02910)-RELATED"/>
    <property type="match status" value="1"/>
</dbReference>
<name>A0A8S3Q5N3_MYTED</name>
<evidence type="ECO:0000259" key="5">
    <source>
        <dbReference type="Pfam" id="PF00775"/>
    </source>
</evidence>
<sequence length="229" mass="26199">MISQQTAFQIRLISGMKKCFILLPLLLSHMIESTEMKCNEPTSSDIEGPFYYPNPPHQRLFCRYKKQNAPLYVFGIVFAQDCKTPLRGVKVEMWQADHDGEYRNETKCRGYVTTNKNGIYKLKTIYPGKYTISEFESDFRPAHLHFKINGKKGHKTLITQMYFAGDKHLGQNDACDGCSSDRKELIVKPKRVCTRKTKCVDIAEFNITLSKGTGVHVSEAISEKDKLLC</sequence>
<gene>
    <name evidence="6" type="ORF">MEDL_6391</name>
</gene>
<dbReference type="AlphaFoldDB" id="A0A8S3Q5N3"/>
<dbReference type="Pfam" id="PF00775">
    <property type="entry name" value="Dioxygenase_C"/>
    <property type="match status" value="1"/>
</dbReference>
<dbReference type="InterPro" id="IPR050770">
    <property type="entry name" value="Intradiol_RC_Dioxygenase"/>
</dbReference>
<dbReference type="InterPro" id="IPR015889">
    <property type="entry name" value="Intradiol_dOase_core"/>
</dbReference>
<evidence type="ECO:0000313" key="7">
    <source>
        <dbReference type="Proteomes" id="UP000683360"/>
    </source>
</evidence>
<evidence type="ECO:0000313" key="6">
    <source>
        <dbReference type="EMBL" id="CAG2191144.1"/>
    </source>
</evidence>
<evidence type="ECO:0000256" key="4">
    <source>
        <dbReference type="SAM" id="SignalP"/>
    </source>
</evidence>